<reference evidence="7 8" key="1">
    <citation type="journal article" date="2016" name="Sci. Rep.">
        <title>Metabolic traits of an uncultured archaeal lineage -MSBL1- from brine pools of the Red Sea.</title>
        <authorList>
            <person name="Mwirichia R."/>
            <person name="Alam I."/>
            <person name="Rashid M."/>
            <person name="Vinu M."/>
            <person name="Ba-Alawi W."/>
            <person name="Anthony Kamau A."/>
            <person name="Kamanda Ngugi D."/>
            <person name="Goker M."/>
            <person name="Klenk H.P."/>
            <person name="Bajic V."/>
            <person name="Stingl U."/>
        </authorList>
    </citation>
    <scope>NUCLEOTIDE SEQUENCE [LARGE SCALE GENOMIC DNA]</scope>
    <source>
        <strain evidence="7">SCGC-AAA261D19</strain>
    </source>
</reference>
<dbReference type="Pfam" id="PF12950">
    <property type="entry name" value="TaqI_C"/>
    <property type="match status" value="1"/>
</dbReference>
<dbReference type="PANTHER" id="PTHR33841:SF1">
    <property type="entry name" value="DNA METHYLTRANSFERASE A"/>
    <property type="match status" value="1"/>
</dbReference>
<keyword evidence="8" id="KW-1185">Reference proteome</keyword>
<evidence type="ECO:0000256" key="4">
    <source>
        <dbReference type="ARBA" id="ARBA00047942"/>
    </source>
</evidence>
<keyword evidence="3" id="KW-0808">Transferase</keyword>
<organism evidence="7 8">
    <name type="scientific">candidate division MSBL1 archaeon SCGC-AAA261D19</name>
    <dbReference type="NCBI Taxonomy" id="1698273"/>
    <lineage>
        <taxon>Archaea</taxon>
        <taxon>Methanobacteriati</taxon>
        <taxon>Methanobacteriota</taxon>
        <taxon>candidate division MSBL1</taxon>
    </lineage>
</organism>
<dbReference type="GO" id="GO:0009007">
    <property type="term" value="F:site-specific DNA-methyltransferase (adenine-specific) activity"/>
    <property type="evidence" value="ECO:0007669"/>
    <property type="project" value="UniProtKB-EC"/>
</dbReference>
<gene>
    <name evidence="7" type="ORF">AKJ43_03330</name>
</gene>
<dbReference type="EC" id="2.1.1.72" evidence="1"/>
<keyword evidence="5" id="KW-0175">Coiled coil</keyword>
<feature type="non-terminal residue" evidence="7">
    <location>
        <position position="1"/>
    </location>
</feature>
<feature type="domain" description="TaqI-like C-terminal specificity" evidence="6">
    <location>
        <begin position="5"/>
        <end position="161"/>
    </location>
</feature>
<evidence type="ECO:0000256" key="1">
    <source>
        <dbReference type="ARBA" id="ARBA00011900"/>
    </source>
</evidence>
<feature type="coiled-coil region" evidence="5">
    <location>
        <begin position="268"/>
        <end position="311"/>
    </location>
</feature>
<comment type="catalytic activity">
    <reaction evidence="4">
        <text>a 2'-deoxyadenosine in DNA + S-adenosyl-L-methionine = an N(6)-methyl-2'-deoxyadenosine in DNA + S-adenosyl-L-homocysteine + H(+)</text>
        <dbReference type="Rhea" id="RHEA:15197"/>
        <dbReference type="Rhea" id="RHEA-COMP:12418"/>
        <dbReference type="Rhea" id="RHEA-COMP:12419"/>
        <dbReference type="ChEBI" id="CHEBI:15378"/>
        <dbReference type="ChEBI" id="CHEBI:57856"/>
        <dbReference type="ChEBI" id="CHEBI:59789"/>
        <dbReference type="ChEBI" id="CHEBI:90615"/>
        <dbReference type="ChEBI" id="CHEBI:90616"/>
        <dbReference type="EC" id="2.1.1.72"/>
    </reaction>
</comment>
<evidence type="ECO:0000259" key="6">
    <source>
        <dbReference type="Pfam" id="PF12950"/>
    </source>
</evidence>
<comment type="caution">
    <text evidence="7">The sequence shown here is derived from an EMBL/GenBank/DDBJ whole genome shotgun (WGS) entry which is preliminary data.</text>
</comment>
<name>A0A133V4Z4_9EURY</name>
<evidence type="ECO:0000256" key="5">
    <source>
        <dbReference type="SAM" id="Coils"/>
    </source>
</evidence>
<dbReference type="AlphaFoldDB" id="A0A133V4Z4"/>
<dbReference type="EMBL" id="LHXX01000048">
    <property type="protein sequence ID" value="KXB01519.1"/>
    <property type="molecule type" value="Genomic_DNA"/>
</dbReference>
<evidence type="ECO:0000256" key="2">
    <source>
        <dbReference type="ARBA" id="ARBA00022603"/>
    </source>
</evidence>
<dbReference type="PANTHER" id="PTHR33841">
    <property type="entry name" value="DNA METHYLTRANSFERASE YEEA-RELATED"/>
    <property type="match status" value="1"/>
</dbReference>
<evidence type="ECO:0000256" key="3">
    <source>
        <dbReference type="ARBA" id="ARBA00022679"/>
    </source>
</evidence>
<dbReference type="InterPro" id="IPR025931">
    <property type="entry name" value="TaqI_C"/>
</dbReference>
<evidence type="ECO:0000313" key="8">
    <source>
        <dbReference type="Proteomes" id="UP000070400"/>
    </source>
</evidence>
<proteinExistence type="predicted"/>
<keyword evidence="2" id="KW-0489">Methyltransferase</keyword>
<sequence>KFYRPILKGKDIERFWTPKKDQFIIFPYDNKEYTPADLEQHPNLRAYLEEHRESLANRYDIKNSSNLKWYELRECDYYDIFEDRKIILPDIAQYNRFCIDEGRFCLNTAMVIKPEKERFTLEELVGILNSKVVEFFMKNRSTFVRNKYFRYIPQYLKDIPLPNRSDATIGKKVEKIIEIKKEKYRPLKSYIRGEKILHSLNLQSSHSSISPQVQKRHDGSYNVVIGKRKKEEPIIVDTKEKAKFVKLALEGKSFKKGEKIEILVPKSNKIVKEILEEYEKDKKELEEMPTVEELEEEINQIVYDLYDLDEEDIKVIENFLEKF</sequence>
<dbReference type="GO" id="GO:0032259">
    <property type="term" value="P:methylation"/>
    <property type="evidence" value="ECO:0007669"/>
    <property type="project" value="UniProtKB-KW"/>
</dbReference>
<dbReference type="InterPro" id="IPR050953">
    <property type="entry name" value="N4_N6_ade-DNA_methylase"/>
</dbReference>
<dbReference type="Proteomes" id="UP000070400">
    <property type="component" value="Unassembled WGS sequence"/>
</dbReference>
<accession>A0A133V4Z4</accession>
<evidence type="ECO:0000313" key="7">
    <source>
        <dbReference type="EMBL" id="KXB01519.1"/>
    </source>
</evidence>
<protein>
    <recommendedName>
        <fullName evidence="1">site-specific DNA-methyltransferase (adenine-specific)</fullName>
        <ecNumber evidence="1">2.1.1.72</ecNumber>
    </recommendedName>
</protein>